<protein>
    <submittedName>
        <fullName evidence="1">Uncharacterized protein</fullName>
    </submittedName>
</protein>
<proteinExistence type="predicted"/>
<dbReference type="EMBL" id="LR796768">
    <property type="protein sequence ID" value="CAB4165266.1"/>
    <property type="molecule type" value="Genomic_DNA"/>
</dbReference>
<name>A0A6J5P5P1_9CAUD</name>
<sequence>MATRAATISNPTKDQYDDGVQLVTWSGLLNGDDGAPVELPTHADRSVQVTGTFGASGNVNIEGSNDGTNYATLSTPASVALAITAAGIKAVLELPRYIRPRVTAGDGTTALVVTLLLRRNTR</sequence>
<reference evidence="1" key="1">
    <citation type="submission" date="2020-04" db="EMBL/GenBank/DDBJ databases">
        <authorList>
            <person name="Chiriac C."/>
            <person name="Salcher M."/>
            <person name="Ghai R."/>
            <person name="Kavagutti S V."/>
        </authorList>
    </citation>
    <scope>NUCLEOTIDE SEQUENCE</scope>
</reference>
<gene>
    <name evidence="1" type="ORF">UFOVP821_32</name>
</gene>
<accession>A0A6J5P5P1</accession>
<evidence type="ECO:0000313" key="1">
    <source>
        <dbReference type="EMBL" id="CAB4165266.1"/>
    </source>
</evidence>
<organism evidence="1">
    <name type="scientific">uncultured Caudovirales phage</name>
    <dbReference type="NCBI Taxonomy" id="2100421"/>
    <lineage>
        <taxon>Viruses</taxon>
        <taxon>Duplodnaviria</taxon>
        <taxon>Heunggongvirae</taxon>
        <taxon>Uroviricota</taxon>
        <taxon>Caudoviricetes</taxon>
        <taxon>Peduoviridae</taxon>
        <taxon>Maltschvirus</taxon>
        <taxon>Maltschvirus maltsch</taxon>
    </lineage>
</organism>